<comment type="catalytic activity">
    <reaction evidence="6">
        <text>Na(+)(in) + 2 H(+)(out) = Na(+)(out) + 2 H(+)(in)</text>
        <dbReference type="Rhea" id="RHEA:29251"/>
        <dbReference type="ChEBI" id="CHEBI:15378"/>
        <dbReference type="ChEBI" id="CHEBI:29101"/>
    </reaction>
</comment>
<keyword evidence="4 6" id="KW-1133">Transmembrane helix</keyword>
<dbReference type="NCBIfam" id="NF007111">
    <property type="entry name" value="PRK09560.1"/>
    <property type="match status" value="1"/>
</dbReference>
<dbReference type="InterPro" id="IPR023171">
    <property type="entry name" value="Na/H_antiporter_dom_sf"/>
</dbReference>
<dbReference type="HAMAP" id="MF_01844">
    <property type="entry name" value="NhaA"/>
    <property type="match status" value="1"/>
</dbReference>
<dbReference type="AlphaFoldDB" id="A0A1I7K929"/>
<feature type="transmembrane region" description="Helical" evidence="6">
    <location>
        <begin position="52"/>
        <end position="73"/>
    </location>
</feature>
<dbReference type="Gene3D" id="1.20.1530.10">
    <property type="entry name" value="Na+/H+ antiporter like domain"/>
    <property type="match status" value="1"/>
</dbReference>
<reference evidence="9" key="1">
    <citation type="submission" date="2016-10" db="EMBL/GenBank/DDBJ databases">
        <authorList>
            <person name="Varghese N."/>
            <person name="Submissions S."/>
        </authorList>
    </citation>
    <scope>NUCLEOTIDE SEQUENCE [LARGE SCALE GENOMIC DNA]</scope>
    <source>
        <strain evidence="9">CGMCC 1.11014</strain>
    </source>
</reference>
<dbReference type="OrthoDB" id="9808135at2"/>
<dbReference type="Pfam" id="PF06965">
    <property type="entry name" value="Na_H_antiport_1"/>
    <property type="match status" value="1"/>
</dbReference>
<feature type="transmembrane region" description="Helical" evidence="6">
    <location>
        <begin position="177"/>
        <end position="193"/>
    </location>
</feature>
<comment type="subcellular location">
    <subcellularLocation>
        <location evidence="1">Cell inner membrane</location>
        <topology evidence="1">Multi-pass membrane protein</topology>
    </subcellularLocation>
    <subcellularLocation>
        <location evidence="6">Cell membrane</location>
        <topology evidence="6">Multi-pass membrane protein</topology>
    </subcellularLocation>
</comment>
<name>A0A1I7K929_9BURK</name>
<keyword evidence="6" id="KW-0813">Transport</keyword>
<dbReference type="GO" id="GO:0005886">
    <property type="term" value="C:plasma membrane"/>
    <property type="evidence" value="ECO:0007669"/>
    <property type="project" value="UniProtKB-SubCell"/>
</dbReference>
<accession>A0A1I7K929</accession>
<evidence type="ECO:0000256" key="5">
    <source>
        <dbReference type="ARBA" id="ARBA00023136"/>
    </source>
</evidence>
<comment type="similarity">
    <text evidence="6">Belongs to the NhaA Na(+)/H(+) (TC 2.A.33) antiporter family.</text>
</comment>
<feature type="transmembrane region" description="Helical" evidence="6">
    <location>
        <begin position="123"/>
        <end position="142"/>
    </location>
</feature>
<keyword evidence="6" id="KW-0915">Sodium</keyword>
<feature type="transmembrane region" description="Helical" evidence="6">
    <location>
        <begin position="151"/>
        <end position="171"/>
    </location>
</feature>
<proteinExistence type="inferred from homology"/>
<evidence type="ECO:0000256" key="4">
    <source>
        <dbReference type="ARBA" id="ARBA00022989"/>
    </source>
</evidence>
<protein>
    <recommendedName>
        <fullName evidence="6">Na(+)/H(+) antiporter NhaA</fullName>
    </recommendedName>
    <alternativeName>
        <fullName evidence="6">Sodium/proton antiporter NhaA</fullName>
    </alternativeName>
</protein>
<feature type="transmembrane region" description="Helical" evidence="6">
    <location>
        <begin position="259"/>
        <end position="280"/>
    </location>
</feature>
<keyword evidence="9" id="KW-1185">Reference proteome</keyword>
<keyword evidence="5 6" id="KW-0472">Membrane</keyword>
<comment type="function">
    <text evidence="6">Na(+)/H(+) antiporter that extrudes sodium in exchange for external protons.</text>
</comment>
<evidence type="ECO:0000256" key="2">
    <source>
        <dbReference type="ARBA" id="ARBA00022475"/>
    </source>
</evidence>
<feature type="transmembrane region" description="Helical" evidence="6">
    <location>
        <begin position="356"/>
        <end position="379"/>
    </location>
</feature>
<feature type="transmembrane region" description="Helical" evidence="6">
    <location>
        <begin position="20"/>
        <end position="40"/>
    </location>
</feature>
<dbReference type="RefSeq" id="WP_093556746.1">
    <property type="nucleotide sequence ID" value="NZ_FPBO01000015.1"/>
</dbReference>
<evidence type="ECO:0000256" key="3">
    <source>
        <dbReference type="ARBA" id="ARBA00022692"/>
    </source>
</evidence>
<keyword evidence="6" id="KW-0050">Antiport</keyword>
<dbReference type="EMBL" id="FPBO01000015">
    <property type="protein sequence ID" value="SFU93900.1"/>
    <property type="molecule type" value="Genomic_DNA"/>
</dbReference>
<dbReference type="GO" id="GO:0006885">
    <property type="term" value="P:regulation of pH"/>
    <property type="evidence" value="ECO:0007669"/>
    <property type="project" value="UniProtKB-UniRule"/>
</dbReference>
<dbReference type="PANTHER" id="PTHR30341">
    <property type="entry name" value="SODIUM ION/PROTON ANTIPORTER NHAA-RELATED"/>
    <property type="match status" value="1"/>
</dbReference>
<keyword evidence="6" id="KW-0739">Sodium transport</keyword>
<dbReference type="InterPro" id="IPR004670">
    <property type="entry name" value="NhaA"/>
</dbReference>
<feature type="transmembrane region" description="Helical" evidence="6">
    <location>
        <begin position="222"/>
        <end position="239"/>
    </location>
</feature>
<keyword evidence="2 6" id="KW-1003">Cell membrane</keyword>
<feature type="transmembrane region" description="Helical" evidence="6">
    <location>
        <begin position="292"/>
        <end position="316"/>
    </location>
</feature>
<sequence length="437" mass="45150">MQIEIPLSRTFKEFVNSGKAGGIVLILCTLISLAIANSPVGGAYLGFWHAQVAGLSIELWVNDALMAIFFLLIGLELERELYNGELSDIKKALLPMLAAAGGIAVPALIHFGLNNGSATQAGLGIPMATDIAFALGVIALLGSKVPASLKVFLAALAVMDDLGAIVVIALFYTAKLSFAYLTGALAVFTALLLMNRALRVMALTPYLVGGALMWFLMLKSGVHATVAGVLLAFAIPYSAKQDDDTSPSHRLEHYLHKPVAFVILPAFALANTGIVIGSNWAQDLLSSNSLGIILGLAVGKPVGIVLACAAAVALGISRLPSDLAWRHVFGAGLLGGIGFTMSIFITNLAFPGQPGIVNAAKIAILTASLISGIAGFLWLKAKGGPDRIQGGGLVCATGRPAACTGRRSRVRSTPSEDAPGPPTECGHAALVPTPSCP</sequence>
<keyword evidence="3 6" id="KW-0812">Transmembrane</keyword>
<evidence type="ECO:0000256" key="1">
    <source>
        <dbReference type="ARBA" id="ARBA00004429"/>
    </source>
</evidence>
<feature type="region of interest" description="Disordered" evidence="7">
    <location>
        <begin position="406"/>
        <end position="437"/>
    </location>
</feature>
<evidence type="ECO:0000256" key="6">
    <source>
        <dbReference type="HAMAP-Rule" id="MF_01844"/>
    </source>
</evidence>
<dbReference type="NCBIfam" id="TIGR00773">
    <property type="entry name" value="NhaA"/>
    <property type="match status" value="1"/>
</dbReference>
<evidence type="ECO:0000256" key="7">
    <source>
        <dbReference type="SAM" id="MobiDB-lite"/>
    </source>
</evidence>
<evidence type="ECO:0000313" key="9">
    <source>
        <dbReference type="Proteomes" id="UP000199391"/>
    </source>
</evidence>
<keyword evidence="6" id="KW-0406">Ion transport</keyword>
<dbReference type="PANTHER" id="PTHR30341:SF0">
    <property type="entry name" value="NA(+)_H(+) ANTIPORTER NHAA"/>
    <property type="match status" value="1"/>
</dbReference>
<organism evidence="8 9">
    <name type="scientific">Pseudoduganella namucuonensis</name>
    <dbReference type="NCBI Taxonomy" id="1035707"/>
    <lineage>
        <taxon>Bacteria</taxon>
        <taxon>Pseudomonadati</taxon>
        <taxon>Pseudomonadota</taxon>
        <taxon>Betaproteobacteria</taxon>
        <taxon>Burkholderiales</taxon>
        <taxon>Oxalobacteraceae</taxon>
        <taxon>Telluria group</taxon>
        <taxon>Pseudoduganella</taxon>
    </lineage>
</organism>
<evidence type="ECO:0000313" key="8">
    <source>
        <dbReference type="EMBL" id="SFU93900.1"/>
    </source>
</evidence>
<dbReference type="GO" id="GO:0015385">
    <property type="term" value="F:sodium:proton antiporter activity"/>
    <property type="evidence" value="ECO:0007669"/>
    <property type="project" value="UniProtKB-UniRule"/>
</dbReference>
<feature type="transmembrane region" description="Helical" evidence="6">
    <location>
        <begin position="93"/>
        <end position="111"/>
    </location>
</feature>
<dbReference type="Proteomes" id="UP000199391">
    <property type="component" value="Unassembled WGS sequence"/>
</dbReference>
<dbReference type="STRING" id="1035707.SAMN05216552_1015115"/>
<feature type="transmembrane region" description="Helical" evidence="6">
    <location>
        <begin position="328"/>
        <end position="350"/>
    </location>
</feature>
<gene>
    <name evidence="6" type="primary">nhaA</name>
    <name evidence="8" type="ORF">SAMN05216552_1015115</name>
</gene>